<dbReference type="EMBL" id="JACVVK020000622">
    <property type="protein sequence ID" value="KAK7462487.1"/>
    <property type="molecule type" value="Genomic_DNA"/>
</dbReference>
<feature type="domain" description="BTB" evidence="4">
    <location>
        <begin position="28"/>
        <end position="89"/>
    </location>
</feature>
<evidence type="ECO:0000313" key="6">
    <source>
        <dbReference type="Proteomes" id="UP001519460"/>
    </source>
</evidence>
<dbReference type="Gene3D" id="3.30.710.10">
    <property type="entry name" value="Potassium Channel Kv1.1, Chain A"/>
    <property type="match status" value="1"/>
</dbReference>
<accession>A0ABD0J5P1</accession>
<dbReference type="InterPro" id="IPR011333">
    <property type="entry name" value="SKP1/BTB/POZ_sf"/>
</dbReference>
<dbReference type="Gene3D" id="1.25.40.420">
    <property type="match status" value="1"/>
</dbReference>
<proteinExistence type="predicted"/>
<organism evidence="5 6">
    <name type="scientific">Batillaria attramentaria</name>
    <dbReference type="NCBI Taxonomy" id="370345"/>
    <lineage>
        <taxon>Eukaryota</taxon>
        <taxon>Metazoa</taxon>
        <taxon>Spiralia</taxon>
        <taxon>Lophotrochozoa</taxon>
        <taxon>Mollusca</taxon>
        <taxon>Gastropoda</taxon>
        <taxon>Caenogastropoda</taxon>
        <taxon>Sorbeoconcha</taxon>
        <taxon>Cerithioidea</taxon>
        <taxon>Batillariidae</taxon>
        <taxon>Batillaria</taxon>
    </lineage>
</organism>
<feature type="region of interest" description="Disordered" evidence="3">
    <location>
        <begin position="361"/>
        <end position="388"/>
    </location>
</feature>
<protein>
    <recommendedName>
        <fullName evidence="4">BTB domain-containing protein</fullName>
    </recommendedName>
</protein>
<comment type="caution">
    <text evidence="5">The sequence shown here is derived from an EMBL/GenBank/DDBJ whole genome shotgun (WGS) entry which is preliminary data.</text>
</comment>
<keyword evidence="6" id="KW-1185">Reference proteome</keyword>
<name>A0ABD0J5P1_9CAEN</name>
<evidence type="ECO:0000313" key="5">
    <source>
        <dbReference type="EMBL" id="KAK7462487.1"/>
    </source>
</evidence>
<dbReference type="InterPro" id="IPR000210">
    <property type="entry name" value="BTB/POZ_dom"/>
</dbReference>
<evidence type="ECO:0000256" key="1">
    <source>
        <dbReference type="ARBA" id="ARBA00022441"/>
    </source>
</evidence>
<reference evidence="5 6" key="1">
    <citation type="journal article" date="2023" name="Sci. Data">
        <title>Genome assembly of the Korean intertidal mud-creeper Batillaria attramentaria.</title>
        <authorList>
            <person name="Patra A.K."/>
            <person name="Ho P.T."/>
            <person name="Jun S."/>
            <person name="Lee S.J."/>
            <person name="Kim Y."/>
            <person name="Won Y.J."/>
        </authorList>
    </citation>
    <scope>NUCLEOTIDE SEQUENCE [LARGE SCALE GENOMIC DNA]</scope>
    <source>
        <strain evidence="5">Wonlab-2016</strain>
    </source>
</reference>
<dbReference type="Pfam" id="PF00651">
    <property type="entry name" value="BTB"/>
    <property type="match status" value="1"/>
</dbReference>
<dbReference type="InterPro" id="IPR015915">
    <property type="entry name" value="Kelch-typ_b-propeller"/>
</dbReference>
<dbReference type="PROSITE" id="PS50097">
    <property type="entry name" value="BTB"/>
    <property type="match status" value="1"/>
</dbReference>
<dbReference type="SMART" id="SM00875">
    <property type="entry name" value="BACK"/>
    <property type="match status" value="1"/>
</dbReference>
<keyword evidence="1" id="KW-0880">Kelch repeat</keyword>
<evidence type="ECO:0000259" key="4">
    <source>
        <dbReference type="PROSITE" id="PS50097"/>
    </source>
</evidence>
<dbReference type="CDD" id="cd18186">
    <property type="entry name" value="BTB_POZ_ZBTB_KLHL-like"/>
    <property type="match status" value="1"/>
</dbReference>
<dbReference type="PANTHER" id="PTHR45632">
    <property type="entry name" value="LD33804P"/>
    <property type="match status" value="1"/>
</dbReference>
<dbReference type="SUPFAM" id="SSF117281">
    <property type="entry name" value="Kelch motif"/>
    <property type="match status" value="1"/>
</dbReference>
<sequence>MSDFRVEHVLNKAFRQGIQLIYSDKELFDLTVVVSGKEFQCHRLILVAVSDFFRLMLTHPWQESASRVVHIDHEDVTEESFQLILNILYLRENITIYTAMAVLKTAIFLQISFLQKPCMIVLGNETLSHECISVWQFARKYDLEVLEEQMMVQAAETFLDVPLAESQDFLSLSKELLLILLTEHIQRVKIHTVADLFHAVFQWMLYNVDERKEHLGELLQTITFLGVKCRDVRKFLPYTSTDLSDILGDDWWGRESHIMVAVNWNIYIMGGQHKAFPALDTLVYDVRTRNWTNRGQLLGIMSDTTDIAAASLGHRIYIFCGKKKGGGDDLNSNSPATGRVENENILKPDDGISTLTAVDTQLSEQHTDDDCSGRETETASNQGSSHNCRITRHSEVQLPGACSTSPDPLNSPQRQPALCGRSDNGGFPLSTVTFKCMDSGNRNDRIPYGGGFFRHGEELLVLEAFSMKTGKYRRGQQTLFHRRAQFGLQILTIPNEFLRHQEDLTEATGRFSFRLDHFAFDNDRRYMVEPELDSLPLTVQKMKCKEHYKLLLGEDFGGEEKGIKFEDEPLNSEPV</sequence>
<dbReference type="Proteomes" id="UP001519460">
    <property type="component" value="Unassembled WGS sequence"/>
</dbReference>
<dbReference type="SMART" id="SM00225">
    <property type="entry name" value="BTB"/>
    <property type="match status" value="1"/>
</dbReference>
<feature type="compositionally biased region" description="Basic and acidic residues" evidence="3">
    <location>
        <begin position="365"/>
        <end position="377"/>
    </location>
</feature>
<dbReference type="InterPro" id="IPR011705">
    <property type="entry name" value="BACK"/>
</dbReference>
<keyword evidence="2" id="KW-0677">Repeat</keyword>
<feature type="compositionally biased region" description="Polar residues" evidence="3">
    <location>
        <begin position="378"/>
        <end position="388"/>
    </location>
</feature>
<gene>
    <name evidence="5" type="ORF">BaRGS_00038456</name>
</gene>
<dbReference type="SUPFAM" id="SSF54695">
    <property type="entry name" value="POZ domain"/>
    <property type="match status" value="1"/>
</dbReference>
<evidence type="ECO:0000256" key="3">
    <source>
        <dbReference type="SAM" id="MobiDB-lite"/>
    </source>
</evidence>
<dbReference type="AlphaFoldDB" id="A0ABD0J5P1"/>
<dbReference type="Gene3D" id="2.120.10.80">
    <property type="entry name" value="Kelch-type beta propeller"/>
    <property type="match status" value="1"/>
</dbReference>
<evidence type="ECO:0000256" key="2">
    <source>
        <dbReference type="ARBA" id="ARBA00022737"/>
    </source>
</evidence>
<dbReference type="Pfam" id="PF07707">
    <property type="entry name" value="BACK"/>
    <property type="match status" value="1"/>
</dbReference>